<dbReference type="AlphaFoldDB" id="A0A7R8ZDY3"/>
<sequence>MISNSVFSLLALVAALLVLCLPPCLAGRQRPSRLTGGLEGPSGCGGEDGDTSGGVWILFTLEIFWFAADESGSSQCSCGAVVCTAREWTSESGVCVLRVIAVYQSPFFFSGHFLPWPVDVASPPQQLRMVSLKFILRGTLGMGHALFLLEFAFTTIRKSSAKATITTTSGSASSY</sequence>
<protein>
    <recommendedName>
        <fullName evidence="4">Secreted protein</fullName>
    </recommendedName>
</protein>
<evidence type="ECO:0000313" key="3">
    <source>
        <dbReference type="EMBL" id="CAD7204184.1"/>
    </source>
</evidence>
<accession>A0A7R8ZDY3</accession>
<evidence type="ECO:0000256" key="2">
    <source>
        <dbReference type="SAM" id="SignalP"/>
    </source>
</evidence>
<evidence type="ECO:0000256" key="1">
    <source>
        <dbReference type="SAM" id="Phobius"/>
    </source>
</evidence>
<evidence type="ECO:0008006" key="4">
    <source>
        <dbReference type="Google" id="ProtNLM"/>
    </source>
</evidence>
<keyword evidence="1" id="KW-0812">Transmembrane</keyword>
<proteinExistence type="predicted"/>
<dbReference type="EMBL" id="OA571795">
    <property type="protein sequence ID" value="CAD7204184.1"/>
    <property type="molecule type" value="Genomic_DNA"/>
</dbReference>
<keyword evidence="2" id="KW-0732">Signal</keyword>
<name>A0A7R8ZDY3_TIMDO</name>
<feature type="transmembrane region" description="Helical" evidence="1">
    <location>
        <begin position="134"/>
        <end position="153"/>
    </location>
</feature>
<feature type="chain" id="PRO_5030756196" description="Secreted protein" evidence="2">
    <location>
        <begin position="27"/>
        <end position="175"/>
    </location>
</feature>
<reference evidence="3" key="1">
    <citation type="submission" date="2020-11" db="EMBL/GenBank/DDBJ databases">
        <authorList>
            <person name="Tran Van P."/>
        </authorList>
    </citation>
    <scope>NUCLEOTIDE SEQUENCE</scope>
</reference>
<gene>
    <name evidence="3" type="ORF">TDIB3V08_LOCUS10346</name>
</gene>
<keyword evidence="1" id="KW-0472">Membrane</keyword>
<feature type="signal peptide" evidence="2">
    <location>
        <begin position="1"/>
        <end position="26"/>
    </location>
</feature>
<organism evidence="3">
    <name type="scientific">Timema douglasi</name>
    <name type="common">Walking stick</name>
    <dbReference type="NCBI Taxonomy" id="61478"/>
    <lineage>
        <taxon>Eukaryota</taxon>
        <taxon>Metazoa</taxon>
        <taxon>Ecdysozoa</taxon>
        <taxon>Arthropoda</taxon>
        <taxon>Hexapoda</taxon>
        <taxon>Insecta</taxon>
        <taxon>Pterygota</taxon>
        <taxon>Neoptera</taxon>
        <taxon>Polyneoptera</taxon>
        <taxon>Phasmatodea</taxon>
        <taxon>Timematodea</taxon>
        <taxon>Timematoidea</taxon>
        <taxon>Timematidae</taxon>
        <taxon>Timema</taxon>
    </lineage>
</organism>
<keyword evidence="1" id="KW-1133">Transmembrane helix</keyword>